<evidence type="ECO:0000256" key="3">
    <source>
        <dbReference type="ARBA" id="ARBA00022982"/>
    </source>
</evidence>
<proteinExistence type="inferred from homology"/>
<comment type="caution">
    <text evidence="8">The sequence shown here is derived from an EMBL/GenBank/DDBJ whole genome shotgun (WGS) entry which is preliminary data.</text>
</comment>
<evidence type="ECO:0000256" key="6">
    <source>
        <dbReference type="PIRNR" id="PIRNR000077"/>
    </source>
</evidence>
<evidence type="ECO:0000256" key="1">
    <source>
        <dbReference type="ARBA" id="ARBA00008987"/>
    </source>
</evidence>
<comment type="similarity">
    <text evidence="1 6">Belongs to the thioredoxin family.</text>
</comment>
<keyword evidence="9" id="KW-1185">Reference proteome</keyword>
<dbReference type="PRINTS" id="PR00421">
    <property type="entry name" value="THIOREDOXIN"/>
</dbReference>
<name>A0ABW0NSS8_9MICO</name>
<evidence type="ECO:0000256" key="5">
    <source>
        <dbReference type="ARBA" id="ARBA00023284"/>
    </source>
</evidence>
<dbReference type="RefSeq" id="WP_386741315.1">
    <property type="nucleotide sequence ID" value="NZ_JBHSMG010000006.1"/>
</dbReference>
<sequence length="115" mass="12410">MPALHSSVIRSVTDADFGELVLAASGPVVVDFWAEWCPPCRALSPLLEQLAIAHPEVAFVALNADDNPMTAEQYRAAALPTMKVFRGGEVVKTVIGAKPKPALEQLFAEYFDQKG</sequence>
<protein>
    <recommendedName>
        <fullName evidence="6">Thioredoxin</fullName>
    </recommendedName>
</protein>
<dbReference type="Proteomes" id="UP001596039">
    <property type="component" value="Unassembled WGS sequence"/>
</dbReference>
<evidence type="ECO:0000256" key="2">
    <source>
        <dbReference type="ARBA" id="ARBA00022448"/>
    </source>
</evidence>
<dbReference type="EMBL" id="JBHSMG010000006">
    <property type="protein sequence ID" value="MFC5503581.1"/>
    <property type="molecule type" value="Genomic_DNA"/>
</dbReference>
<dbReference type="InterPro" id="IPR017937">
    <property type="entry name" value="Thioredoxin_CS"/>
</dbReference>
<keyword evidence="2" id="KW-0813">Transport</keyword>
<keyword evidence="4" id="KW-1015">Disulfide bond</keyword>
<evidence type="ECO:0000313" key="8">
    <source>
        <dbReference type="EMBL" id="MFC5503581.1"/>
    </source>
</evidence>
<evidence type="ECO:0000313" key="9">
    <source>
        <dbReference type="Proteomes" id="UP001596039"/>
    </source>
</evidence>
<dbReference type="InterPro" id="IPR005746">
    <property type="entry name" value="Thioredoxin"/>
</dbReference>
<dbReference type="CDD" id="cd02947">
    <property type="entry name" value="TRX_family"/>
    <property type="match status" value="1"/>
</dbReference>
<gene>
    <name evidence="8" type="ORF">ACFPJ4_15140</name>
</gene>
<keyword evidence="3" id="KW-0249">Electron transport</keyword>
<dbReference type="InterPro" id="IPR013766">
    <property type="entry name" value="Thioredoxin_domain"/>
</dbReference>
<dbReference type="Pfam" id="PF00085">
    <property type="entry name" value="Thioredoxin"/>
    <property type="match status" value="1"/>
</dbReference>
<dbReference type="InterPro" id="IPR036249">
    <property type="entry name" value="Thioredoxin-like_sf"/>
</dbReference>
<dbReference type="PROSITE" id="PS51352">
    <property type="entry name" value="THIOREDOXIN_2"/>
    <property type="match status" value="1"/>
</dbReference>
<dbReference type="Gene3D" id="3.40.30.10">
    <property type="entry name" value="Glutaredoxin"/>
    <property type="match status" value="1"/>
</dbReference>
<keyword evidence="5" id="KW-0676">Redox-active center</keyword>
<accession>A0ABW0NSS8</accession>
<evidence type="ECO:0000256" key="4">
    <source>
        <dbReference type="ARBA" id="ARBA00023157"/>
    </source>
</evidence>
<dbReference type="PROSITE" id="PS00194">
    <property type="entry name" value="THIOREDOXIN_1"/>
    <property type="match status" value="1"/>
</dbReference>
<feature type="domain" description="Thioredoxin" evidence="7">
    <location>
        <begin position="1"/>
        <end position="112"/>
    </location>
</feature>
<dbReference type="PANTHER" id="PTHR45663">
    <property type="entry name" value="GEO12009P1"/>
    <property type="match status" value="1"/>
</dbReference>
<evidence type="ECO:0000259" key="7">
    <source>
        <dbReference type="PROSITE" id="PS51352"/>
    </source>
</evidence>
<dbReference type="SUPFAM" id="SSF52833">
    <property type="entry name" value="Thioredoxin-like"/>
    <property type="match status" value="1"/>
</dbReference>
<reference evidence="9" key="1">
    <citation type="journal article" date="2019" name="Int. J. Syst. Evol. Microbiol.">
        <title>The Global Catalogue of Microorganisms (GCM) 10K type strain sequencing project: providing services to taxonomists for standard genome sequencing and annotation.</title>
        <authorList>
            <consortium name="The Broad Institute Genomics Platform"/>
            <consortium name="The Broad Institute Genome Sequencing Center for Infectious Disease"/>
            <person name="Wu L."/>
            <person name="Ma J."/>
        </authorList>
    </citation>
    <scope>NUCLEOTIDE SEQUENCE [LARGE SCALE GENOMIC DNA]</scope>
    <source>
        <strain evidence="9">CGMCC 4.6997</strain>
    </source>
</reference>
<dbReference type="PANTHER" id="PTHR45663:SF11">
    <property type="entry name" value="GEO12009P1"/>
    <property type="match status" value="1"/>
</dbReference>
<dbReference type="PIRSF" id="PIRSF000077">
    <property type="entry name" value="Thioredoxin"/>
    <property type="match status" value="1"/>
</dbReference>
<organism evidence="8 9">
    <name type="scientific">Lysinimonas soli</name>
    <dbReference type="NCBI Taxonomy" id="1074233"/>
    <lineage>
        <taxon>Bacteria</taxon>
        <taxon>Bacillati</taxon>
        <taxon>Actinomycetota</taxon>
        <taxon>Actinomycetes</taxon>
        <taxon>Micrococcales</taxon>
        <taxon>Microbacteriaceae</taxon>
        <taxon>Lysinimonas</taxon>
    </lineage>
</organism>